<dbReference type="AlphaFoldDB" id="A0A7W9NLS2"/>
<name>A0A7W9NLS2_9PSEU</name>
<keyword evidence="2" id="KW-1185">Reference proteome</keyword>
<evidence type="ECO:0000313" key="2">
    <source>
        <dbReference type="Proteomes" id="UP000585638"/>
    </source>
</evidence>
<proteinExistence type="predicted"/>
<comment type="caution">
    <text evidence="1">The sequence shown here is derived from an EMBL/GenBank/DDBJ whole genome shotgun (WGS) entry which is preliminary data.</text>
</comment>
<gene>
    <name evidence="1" type="ORF">BJ998_007799</name>
</gene>
<reference evidence="1 2" key="1">
    <citation type="submission" date="2020-08" db="EMBL/GenBank/DDBJ databases">
        <title>Sequencing the genomes of 1000 actinobacteria strains.</title>
        <authorList>
            <person name="Klenk H.-P."/>
        </authorList>
    </citation>
    <scope>NUCLEOTIDE SEQUENCE [LARGE SCALE GENOMIC DNA]</scope>
    <source>
        <strain evidence="1 2">DSM 43851</strain>
    </source>
</reference>
<evidence type="ECO:0000313" key="1">
    <source>
        <dbReference type="EMBL" id="MBB5896603.1"/>
    </source>
</evidence>
<dbReference type="Proteomes" id="UP000585638">
    <property type="component" value="Unassembled WGS sequence"/>
</dbReference>
<sequence>MVISQLPSQRSPIPEPEVVGIDDLPVLFSYPPLHGWTLHSLLSPAAVRCATCDQSSLSVLVATHTASGEILCAACYGVSAVAAAAVQGGWGRPPGAVTVPQLGHGDDD</sequence>
<organism evidence="1 2">
    <name type="scientific">Kutzneria kofuensis</name>
    <dbReference type="NCBI Taxonomy" id="103725"/>
    <lineage>
        <taxon>Bacteria</taxon>
        <taxon>Bacillati</taxon>
        <taxon>Actinomycetota</taxon>
        <taxon>Actinomycetes</taxon>
        <taxon>Pseudonocardiales</taxon>
        <taxon>Pseudonocardiaceae</taxon>
        <taxon>Kutzneria</taxon>
    </lineage>
</organism>
<dbReference type="EMBL" id="JACHIR010000001">
    <property type="protein sequence ID" value="MBB5896603.1"/>
    <property type="molecule type" value="Genomic_DNA"/>
</dbReference>
<protein>
    <submittedName>
        <fullName evidence="1">Uncharacterized protein</fullName>
    </submittedName>
</protein>
<accession>A0A7W9NLS2</accession>
<dbReference type="RefSeq" id="WP_184868229.1">
    <property type="nucleotide sequence ID" value="NZ_BAAAWY010000016.1"/>
</dbReference>